<name>A0A5P1F2Q1_ASPOF</name>
<keyword evidence="2" id="KW-1185">Reference proteome</keyword>
<dbReference type="AlphaFoldDB" id="A0A5P1F2Q1"/>
<evidence type="ECO:0000313" key="1">
    <source>
        <dbReference type="EMBL" id="ONK70710.1"/>
    </source>
</evidence>
<evidence type="ECO:0000313" key="2">
    <source>
        <dbReference type="Proteomes" id="UP000243459"/>
    </source>
</evidence>
<sequence>MIAAVGCVEGDWVVDVVDTWRGLVGVGGCSRARQRWEEEMEARGNDNGSSKEDVLIQSEDTGTLDYDWDQIVGDLDRCRQIGDDNISGTNVINLDNHND</sequence>
<organism evidence="1 2">
    <name type="scientific">Asparagus officinalis</name>
    <name type="common">Garden asparagus</name>
    <dbReference type="NCBI Taxonomy" id="4686"/>
    <lineage>
        <taxon>Eukaryota</taxon>
        <taxon>Viridiplantae</taxon>
        <taxon>Streptophyta</taxon>
        <taxon>Embryophyta</taxon>
        <taxon>Tracheophyta</taxon>
        <taxon>Spermatophyta</taxon>
        <taxon>Magnoliopsida</taxon>
        <taxon>Liliopsida</taxon>
        <taxon>Asparagales</taxon>
        <taxon>Asparagaceae</taxon>
        <taxon>Asparagoideae</taxon>
        <taxon>Asparagus</taxon>
    </lineage>
</organism>
<reference evidence="2" key="1">
    <citation type="journal article" date="2017" name="Nat. Commun.">
        <title>The asparagus genome sheds light on the origin and evolution of a young Y chromosome.</title>
        <authorList>
            <person name="Harkess A."/>
            <person name="Zhou J."/>
            <person name="Xu C."/>
            <person name="Bowers J.E."/>
            <person name="Van der Hulst R."/>
            <person name="Ayyampalayam S."/>
            <person name="Mercati F."/>
            <person name="Riccardi P."/>
            <person name="McKain M.R."/>
            <person name="Kakrana A."/>
            <person name="Tang H."/>
            <person name="Ray J."/>
            <person name="Groenendijk J."/>
            <person name="Arikit S."/>
            <person name="Mathioni S.M."/>
            <person name="Nakano M."/>
            <person name="Shan H."/>
            <person name="Telgmann-Rauber A."/>
            <person name="Kanno A."/>
            <person name="Yue Z."/>
            <person name="Chen H."/>
            <person name="Li W."/>
            <person name="Chen Y."/>
            <person name="Xu X."/>
            <person name="Zhang Y."/>
            <person name="Luo S."/>
            <person name="Chen H."/>
            <person name="Gao J."/>
            <person name="Mao Z."/>
            <person name="Pires J.C."/>
            <person name="Luo M."/>
            <person name="Kudrna D."/>
            <person name="Wing R.A."/>
            <person name="Meyers B.C."/>
            <person name="Yi K."/>
            <person name="Kong H."/>
            <person name="Lavrijsen P."/>
            <person name="Sunseri F."/>
            <person name="Falavigna A."/>
            <person name="Ye Y."/>
            <person name="Leebens-Mack J.H."/>
            <person name="Chen G."/>
        </authorList>
    </citation>
    <scope>NUCLEOTIDE SEQUENCE [LARGE SCALE GENOMIC DNA]</scope>
    <source>
        <strain evidence="2">cv. DH0086</strain>
    </source>
</reference>
<dbReference type="Proteomes" id="UP000243459">
    <property type="component" value="Chromosome 4"/>
</dbReference>
<protein>
    <submittedName>
        <fullName evidence="1">Uncharacterized protein</fullName>
    </submittedName>
</protein>
<accession>A0A5P1F2Q1</accession>
<dbReference type="EMBL" id="CM007384">
    <property type="protein sequence ID" value="ONK70710.1"/>
    <property type="molecule type" value="Genomic_DNA"/>
</dbReference>
<dbReference type="Gramene" id="ONK70710">
    <property type="protein sequence ID" value="ONK70710"/>
    <property type="gene ID" value="A4U43_C04F720"/>
</dbReference>
<proteinExistence type="predicted"/>
<gene>
    <name evidence="1" type="ORF">A4U43_C04F720</name>
</gene>